<dbReference type="EMBL" id="JAUCGM010000039">
    <property type="protein sequence ID" value="MDM8562026.1"/>
    <property type="molecule type" value="Genomic_DNA"/>
</dbReference>
<proteinExistence type="predicted"/>
<name>A0ABT7VQT4_9GAMM</name>
<keyword evidence="2" id="KW-1185">Reference proteome</keyword>
<dbReference type="InterPro" id="IPR037914">
    <property type="entry name" value="SpoVT-AbrB_sf"/>
</dbReference>
<comment type="caution">
    <text evidence="1">The sequence shown here is derived from an EMBL/GenBank/DDBJ whole genome shotgun (WGS) entry which is preliminary data.</text>
</comment>
<evidence type="ECO:0008006" key="3">
    <source>
        <dbReference type="Google" id="ProtNLM"/>
    </source>
</evidence>
<protein>
    <recommendedName>
        <fullName evidence="3">AbrB/MazE/SpoVT family DNA-binding domain-containing protein</fullName>
    </recommendedName>
</protein>
<gene>
    <name evidence="1" type="ORF">QUF54_01580</name>
</gene>
<accession>A0ABT7VQT4</accession>
<evidence type="ECO:0000313" key="2">
    <source>
        <dbReference type="Proteomes" id="UP001171945"/>
    </source>
</evidence>
<evidence type="ECO:0000313" key="1">
    <source>
        <dbReference type="EMBL" id="MDM8562026.1"/>
    </source>
</evidence>
<dbReference type="SUPFAM" id="SSF89447">
    <property type="entry name" value="AbrB/MazE/MraZ-like"/>
    <property type="match status" value="1"/>
</dbReference>
<dbReference type="Gene3D" id="2.10.260.10">
    <property type="match status" value="1"/>
</dbReference>
<reference evidence="1" key="1">
    <citation type="submission" date="2023-06" db="EMBL/GenBank/DDBJ databases">
        <title>Uncultivated large filamentous bacteria from sulfidic sediments reveal new species and different genomic features in energy metabolism and defense.</title>
        <authorList>
            <person name="Fonseca A."/>
        </authorList>
    </citation>
    <scope>NUCLEOTIDE SEQUENCE</scope>
    <source>
        <strain evidence="1">HSG4</strain>
    </source>
</reference>
<sequence>MEASLRDTRLVTIGNSRGICLPNSLLQKYGFSNWLLLEETERGILLRKKDDNKLSYEETYKAVAQAQEDWTDFDQTLLDGLEKNEFITSSI</sequence>
<dbReference type="Proteomes" id="UP001171945">
    <property type="component" value="Unassembled WGS sequence"/>
</dbReference>
<organism evidence="1 2">
    <name type="scientific">Candidatus Marithioploca araucensis</name>
    <dbReference type="NCBI Taxonomy" id="70273"/>
    <lineage>
        <taxon>Bacteria</taxon>
        <taxon>Pseudomonadati</taxon>
        <taxon>Pseudomonadota</taxon>
        <taxon>Gammaproteobacteria</taxon>
        <taxon>Thiotrichales</taxon>
        <taxon>Thiotrichaceae</taxon>
        <taxon>Candidatus Marithioploca</taxon>
    </lineage>
</organism>